<evidence type="ECO:0000259" key="3">
    <source>
        <dbReference type="PROSITE" id="PS51704"/>
    </source>
</evidence>
<dbReference type="PANTHER" id="PTHR46211">
    <property type="entry name" value="GLYCEROPHOSPHORYL DIESTER PHOSPHODIESTERASE"/>
    <property type="match status" value="1"/>
</dbReference>
<feature type="transmembrane region" description="Helical" evidence="2">
    <location>
        <begin position="242"/>
        <end position="263"/>
    </location>
</feature>
<keyword evidence="5" id="KW-1185">Reference proteome</keyword>
<dbReference type="AlphaFoldDB" id="A0A1R4FY19"/>
<dbReference type="InterPro" id="IPR030395">
    <property type="entry name" value="GP_PDE_dom"/>
</dbReference>
<sequence>MRSRSHRHRDGKTIGSHDQDEQPAVLGAAASTPTGRRREFLTGLSVPAGVLVLWQGIILVFVLPLVNFLFTHALALAGTPNLTDRNFPRILHSPSSVLLFLAIGFIALGALALQYTSVIALVGRIRAGSEHPGTTAGRQAWRATGRALGFQAPLVAVYVFLLMPLGGLAELSPLTREIGVAPFVTAEYLKKPLSLSLYLSMISALVYLNLRLLLTIPLLVTRGLSPLRAMLSSWQATWHRRLRWPGILASPLLAAALMFGVPGRTVAWLATLPGALMKTDSHLVATLGLGAARATAFVLMVVTTVAFIRWALAWLDRNVPGGRATDSTESPTVHRARSPRPGNPPTRGPGGRRLALRTTAGAAVVAIAIMGAPAVAAAPPPTSEPLVIAHRGWMWGGVENTLGALESAATQDPELVEVDVQQTKDGHFVASHDTNLLLLSGHNVNIYDLTLAEAEATTVSARGFTDHIPSMVDYVRRARELGVKLLIEPKVHGHETADYVDRFEEELASVGPLENNIYHSLDADLVESLKARRPDLSVGYTIAMTVGGVPDVNCDFLVVEQASYSKRFLDQAHAAHLPVYVWTVNREDRIRNYLYDGVDGIVTDHPQRATTQRSRVEAHPATAFPLRDVVKHLASVMPTSR</sequence>
<dbReference type="EMBL" id="FUHW01000024">
    <property type="protein sequence ID" value="SJM60612.1"/>
    <property type="molecule type" value="Genomic_DNA"/>
</dbReference>
<feature type="compositionally biased region" description="Basic residues" evidence="1">
    <location>
        <begin position="1"/>
        <end position="10"/>
    </location>
</feature>
<feature type="transmembrane region" description="Helical" evidence="2">
    <location>
        <begin position="46"/>
        <end position="77"/>
    </location>
</feature>
<dbReference type="PANTHER" id="PTHR46211:SF8">
    <property type="entry name" value="PHOSPHODIESTERASE"/>
    <property type="match status" value="1"/>
</dbReference>
<evidence type="ECO:0000256" key="2">
    <source>
        <dbReference type="SAM" id="Phobius"/>
    </source>
</evidence>
<dbReference type="Gene3D" id="3.20.20.190">
    <property type="entry name" value="Phosphatidylinositol (PI) phosphodiesterase"/>
    <property type="match status" value="1"/>
</dbReference>
<dbReference type="EC" id="3.1.4.46" evidence="4"/>
<dbReference type="InterPro" id="IPR018476">
    <property type="entry name" value="GlyceroP-diester-Pdiesterase_M"/>
</dbReference>
<organism evidence="4 5">
    <name type="scientific">Arthrobacter rhombi</name>
    <dbReference type="NCBI Taxonomy" id="71253"/>
    <lineage>
        <taxon>Bacteria</taxon>
        <taxon>Bacillati</taxon>
        <taxon>Actinomycetota</taxon>
        <taxon>Actinomycetes</taxon>
        <taxon>Micrococcales</taxon>
        <taxon>Micrococcaceae</taxon>
        <taxon>Arthrobacter</taxon>
    </lineage>
</organism>
<evidence type="ECO:0000256" key="1">
    <source>
        <dbReference type="SAM" id="MobiDB-lite"/>
    </source>
</evidence>
<protein>
    <submittedName>
        <fullName evidence="4">Glycerophosphoryl diester phosphodiesterase</fullName>
        <ecNumber evidence="4">3.1.4.46</ecNumber>
    </submittedName>
</protein>
<feature type="transmembrane region" description="Helical" evidence="2">
    <location>
        <begin position="97"/>
        <end position="122"/>
    </location>
</feature>
<keyword evidence="2" id="KW-0812">Transmembrane</keyword>
<keyword evidence="2" id="KW-0472">Membrane</keyword>
<feature type="compositionally biased region" description="Basic and acidic residues" evidence="1">
    <location>
        <begin position="11"/>
        <end position="20"/>
    </location>
</feature>
<dbReference type="GO" id="GO:0006629">
    <property type="term" value="P:lipid metabolic process"/>
    <property type="evidence" value="ECO:0007669"/>
    <property type="project" value="InterPro"/>
</dbReference>
<feature type="transmembrane region" description="Helical" evidence="2">
    <location>
        <begin position="283"/>
        <end position="308"/>
    </location>
</feature>
<feature type="transmembrane region" description="Helical" evidence="2">
    <location>
        <begin position="143"/>
        <end position="163"/>
    </location>
</feature>
<feature type="transmembrane region" description="Helical" evidence="2">
    <location>
        <begin position="197"/>
        <end position="221"/>
    </location>
</feature>
<dbReference type="GO" id="GO:0008889">
    <property type="term" value="F:glycerophosphodiester phosphodiesterase activity"/>
    <property type="evidence" value="ECO:0007669"/>
    <property type="project" value="UniProtKB-EC"/>
</dbReference>
<dbReference type="Pfam" id="PF10110">
    <property type="entry name" value="GPDPase_memb"/>
    <property type="match status" value="1"/>
</dbReference>
<dbReference type="Proteomes" id="UP000195913">
    <property type="component" value="Unassembled WGS sequence"/>
</dbReference>
<feature type="region of interest" description="Disordered" evidence="1">
    <location>
        <begin position="1"/>
        <end position="21"/>
    </location>
</feature>
<keyword evidence="2" id="KW-1133">Transmembrane helix</keyword>
<dbReference type="PROSITE" id="PS51704">
    <property type="entry name" value="GP_PDE"/>
    <property type="match status" value="1"/>
</dbReference>
<keyword evidence="4" id="KW-0378">Hydrolase</keyword>
<proteinExistence type="predicted"/>
<dbReference type="Pfam" id="PF03009">
    <property type="entry name" value="GDPD"/>
    <property type="match status" value="1"/>
</dbReference>
<gene>
    <name evidence="4" type="ORF">FM101_06370</name>
</gene>
<evidence type="ECO:0000313" key="4">
    <source>
        <dbReference type="EMBL" id="SJM60612.1"/>
    </source>
</evidence>
<dbReference type="InterPro" id="IPR017946">
    <property type="entry name" value="PLC-like_Pdiesterase_TIM-brl"/>
</dbReference>
<evidence type="ECO:0000313" key="5">
    <source>
        <dbReference type="Proteomes" id="UP000195913"/>
    </source>
</evidence>
<feature type="domain" description="GP-PDE" evidence="3">
    <location>
        <begin position="385"/>
        <end position="613"/>
    </location>
</feature>
<name>A0A1R4FY19_9MICC</name>
<dbReference type="SUPFAM" id="SSF51695">
    <property type="entry name" value="PLC-like phosphodiesterases"/>
    <property type="match status" value="1"/>
</dbReference>
<accession>A0A1R4FY19</accession>
<reference evidence="4 5" key="1">
    <citation type="submission" date="2017-02" db="EMBL/GenBank/DDBJ databases">
        <authorList>
            <person name="Peterson S.W."/>
        </authorList>
    </citation>
    <scope>NUCLEOTIDE SEQUENCE [LARGE SCALE GENOMIC DNA]</scope>
    <source>
        <strain evidence="4 5">B Ar 00.02</strain>
    </source>
</reference>
<dbReference type="RefSeq" id="WP_086997091.1">
    <property type="nucleotide sequence ID" value="NZ_FUHW01000024.1"/>
</dbReference>
<dbReference type="CDD" id="cd08579">
    <property type="entry name" value="GDPD_memb_like"/>
    <property type="match status" value="1"/>
</dbReference>
<feature type="region of interest" description="Disordered" evidence="1">
    <location>
        <begin position="321"/>
        <end position="353"/>
    </location>
</feature>
<feature type="transmembrane region" description="Helical" evidence="2">
    <location>
        <begin position="354"/>
        <end position="376"/>
    </location>
</feature>